<evidence type="ECO:0000313" key="2">
    <source>
        <dbReference type="Proteomes" id="UP001364890"/>
    </source>
</evidence>
<dbReference type="InterPro" id="IPR021530">
    <property type="entry name" value="AllH-like"/>
</dbReference>
<keyword evidence="2" id="KW-1185">Reference proteome</keyword>
<comment type="caution">
    <text evidence="1">The sequence shown here is derived from an EMBL/GenBank/DDBJ whole genome shotgun (WGS) entry which is preliminary data.</text>
</comment>
<gene>
    <name evidence="1" type="ORF">WAX74_01140</name>
</gene>
<dbReference type="RefSeq" id="WP_336495818.1">
    <property type="nucleotide sequence ID" value="NZ_JBAWSY010000001.1"/>
</dbReference>
<accession>A0ABU8EZR2</accession>
<proteinExistence type="predicted"/>
<organism evidence="1 2">
    <name type="scientific">Psychrobacillus mangrovi</name>
    <dbReference type="NCBI Taxonomy" id="3117745"/>
    <lineage>
        <taxon>Bacteria</taxon>
        <taxon>Bacillati</taxon>
        <taxon>Bacillota</taxon>
        <taxon>Bacilli</taxon>
        <taxon>Bacillales</taxon>
        <taxon>Bacillaceae</taxon>
        <taxon>Psychrobacillus</taxon>
    </lineage>
</organism>
<sequence>MNNCTLFGEDYSYLVPLLLYKNENGHVHSRFSNGFNIKMGDSLVFIGNNKNGLLPFGIHLRKEATLSAVSSVNNGDSVTWNRRTNSIELPGVTISIEKGNSFKNELTTLKSATIFKDSFERFCLQLNEIEDQTGLDASFKEFLNKFHAAGEQKWLGTEPYLIMLIEAAMSSDEGLIEKVLRYFLGRGQGLTPSGDDMIVGLLAFDAVSHFLSTAFYEKVSELIEGESITTDVAREYLRYALKQEYSSNVSDMVNALASGDASNFEKILDDLLGVGHSSGLDTVLGILIGMLVYRNLRIRTETN</sequence>
<dbReference type="Pfam" id="PF11392">
    <property type="entry name" value="AllH"/>
    <property type="match status" value="1"/>
</dbReference>
<dbReference type="Proteomes" id="UP001364890">
    <property type="component" value="Unassembled WGS sequence"/>
</dbReference>
<name>A0ABU8EZR2_9BACI</name>
<reference evidence="1 2" key="1">
    <citation type="submission" date="2024-01" db="EMBL/GenBank/DDBJ databases">
        <title>Seven novel Bacillus-like species.</title>
        <authorList>
            <person name="Liu G."/>
        </authorList>
    </citation>
    <scope>NUCLEOTIDE SEQUENCE [LARGE SCALE GENOMIC DNA]</scope>
    <source>
        <strain evidence="1 2">FJAT-51614</strain>
    </source>
</reference>
<dbReference type="EMBL" id="JBAWSY010000001">
    <property type="protein sequence ID" value="MEI4768259.1"/>
    <property type="molecule type" value="Genomic_DNA"/>
</dbReference>
<protein>
    <submittedName>
        <fullName evidence="1">DUF2877 domain-containing protein</fullName>
    </submittedName>
</protein>
<evidence type="ECO:0000313" key="1">
    <source>
        <dbReference type="EMBL" id="MEI4768259.1"/>
    </source>
</evidence>